<proteinExistence type="predicted"/>
<dbReference type="EMBL" id="FNJM01000014">
    <property type="protein sequence ID" value="SDP73220.1"/>
    <property type="molecule type" value="Genomic_DNA"/>
</dbReference>
<reference evidence="1 2" key="1">
    <citation type="submission" date="2016-10" db="EMBL/GenBank/DDBJ databases">
        <authorList>
            <person name="de Groot N.N."/>
        </authorList>
    </citation>
    <scope>NUCLEOTIDE SEQUENCE [LARGE SCALE GENOMIC DNA]</scope>
    <source>
        <strain evidence="1 2">DSM 12272</strain>
    </source>
</reference>
<evidence type="ECO:0000313" key="2">
    <source>
        <dbReference type="Proteomes" id="UP000198597"/>
    </source>
</evidence>
<keyword evidence="2" id="KW-1185">Reference proteome</keyword>
<dbReference type="RefSeq" id="WP_089972091.1">
    <property type="nucleotide sequence ID" value="NZ_FNJM01000014.1"/>
</dbReference>
<organism evidence="1 2">
    <name type="scientific">Clostridium gasigenes</name>
    <dbReference type="NCBI Taxonomy" id="94869"/>
    <lineage>
        <taxon>Bacteria</taxon>
        <taxon>Bacillati</taxon>
        <taxon>Bacillota</taxon>
        <taxon>Clostridia</taxon>
        <taxon>Eubacteriales</taxon>
        <taxon>Clostridiaceae</taxon>
        <taxon>Clostridium</taxon>
    </lineage>
</organism>
<dbReference type="OrthoDB" id="1909201at2"/>
<gene>
    <name evidence="1" type="ORF">SAMN04488529_11438</name>
</gene>
<protein>
    <submittedName>
        <fullName evidence="1">Uncharacterized protein</fullName>
    </submittedName>
</protein>
<name>A0A1H0V446_9CLOT</name>
<dbReference type="AlphaFoldDB" id="A0A1H0V446"/>
<sequence length="97" mass="11610">MTKKIIKSTKYCDILGQGKVNDAEYTYCIERIYIKAKKRFEIRFCLYKDTITRENRYIPRSLDVTELELIELIKASLKEKVFSDEFITMLKQELSKK</sequence>
<dbReference type="STRING" id="94869.SAMN04488529_11438"/>
<dbReference type="Proteomes" id="UP000198597">
    <property type="component" value="Unassembled WGS sequence"/>
</dbReference>
<evidence type="ECO:0000313" key="1">
    <source>
        <dbReference type="EMBL" id="SDP73220.1"/>
    </source>
</evidence>
<accession>A0A1H0V446</accession>